<evidence type="ECO:0000313" key="3">
    <source>
        <dbReference type="Proteomes" id="UP000019084"/>
    </source>
</evidence>
<dbReference type="EMBL" id="BAVC01000395">
    <property type="protein sequence ID" value="GAE58079.1"/>
    <property type="molecule type" value="Genomic_DNA"/>
</dbReference>
<comment type="caution">
    <text evidence="2">The sequence shown here is derived from an EMBL/GenBank/DDBJ whole genome shotgun (WGS) entry which is preliminary data.</text>
</comment>
<gene>
    <name evidence="2" type="ORF">XPR_4714</name>
</gene>
<sequence>MGDAGARLEAELAQLRGHGGGGALLAVGQLRLLVEVAAPLHQLALQRRGGGLDFGPWRGLGGGQGGQGKQQRAGQQAGVAHQQSSKDGRLM</sequence>
<feature type="region of interest" description="Disordered" evidence="1">
    <location>
        <begin position="55"/>
        <end position="91"/>
    </location>
</feature>
<evidence type="ECO:0000313" key="2">
    <source>
        <dbReference type="EMBL" id="GAE58079.1"/>
    </source>
</evidence>
<name>W4SQ64_9XANT</name>
<evidence type="ECO:0000256" key="1">
    <source>
        <dbReference type="SAM" id="MobiDB-lite"/>
    </source>
</evidence>
<dbReference type="AlphaFoldDB" id="W4SQ64"/>
<reference evidence="2 3" key="1">
    <citation type="submission" date="2014-01" db="EMBL/GenBank/DDBJ databases">
        <title>Genome sequence and analysis of Xanthomonas arboricola pv. pruni.</title>
        <authorList>
            <person name="Fujikawa T."/>
            <person name="Nakazono-Nagaoka E."/>
        </authorList>
    </citation>
    <scope>NUCLEOTIDE SEQUENCE [LARGE SCALE GENOMIC DNA]</scope>
    <source>
        <strain evidence="3">MAFF 301420</strain>
    </source>
</reference>
<accession>W4SQ64</accession>
<feature type="compositionally biased region" description="Gly residues" evidence="1">
    <location>
        <begin position="55"/>
        <end position="68"/>
    </location>
</feature>
<proteinExistence type="predicted"/>
<dbReference type="Proteomes" id="UP000019084">
    <property type="component" value="Unassembled WGS sequence"/>
</dbReference>
<organism evidence="2 3">
    <name type="scientific">Xanthomonas arboricola pv. pruni MAFF 301420</name>
    <dbReference type="NCBI Taxonomy" id="1418095"/>
    <lineage>
        <taxon>Bacteria</taxon>
        <taxon>Pseudomonadati</taxon>
        <taxon>Pseudomonadota</taxon>
        <taxon>Gammaproteobacteria</taxon>
        <taxon>Lysobacterales</taxon>
        <taxon>Lysobacteraceae</taxon>
        <taxon>Xanthomonas</taxon>
    </lineage>
</organism>
<protein>
    <submittedName>
        <fullName evidence="2">Uncharacterized protein</fullName>
    </submittedName>
</protein>
<feature type="compositionally biased region" description="Low complexity" evidence="1">
    <location>
        <begin position="69"/>
        <end position="83"/>
    </location>
</feature>